<feature type="transmembrane region" description="Helical" evidence="1">
    <location>
        <begin position="235"/>
        <end position="257"/>
    </location>
</feature>
<name>A0A382J8G4_9ZZZZ</name>
<reference evidence="2" key="1">
    <citation type="submission" date="2018-05" db="EMBL/GenBank/DDBJ databases">
        <authorList>
            <person name="Lanie J.A."/>
            <person name="Ng W.-L."/>
            <person name="Kazmierczak K.M."/>
            <person name="Andrzejewski T.M."/>
            <person name="Davidsen T.M."/>
            <person name="Wayne K.J."/>
            <person name="Tettelin H."/>
            <person name="Glass J.I."/>
            <person name="Rusch D."/>
            <person name="Podicherti R."/>
            <person name="Tsui H.-C.T."/>
            <person name="Winkler M.E."/>
        </authorList>
    </citation>
    <scope>NUCLEOTIDE SEQUENCE</scope>
</reference>
<keyword evidence="1" id="KW-0472">Membrane</keyword>
<feature type="transmembrane region" description="Helical" evidence="1">
    <location>
        <begin position="86"/>
        <end position="103"/>
    </location>
</feature>
<gene>
    <name evidence="2" type="ORF">METZ01_LOCUS260217</name>
</gene>
<organism evidence="2">
    <name type="scientific">marine metagenome</name>
    <dbReference type="NCBI Taxonomy" id="408172"/>
    <lineage>
        <taxon>unclassified sequences</taxon>
        <taxon>metagenomes</taxon>
        <taxon>ecological metagenomes</taxon>
    </lineage>
</organism>
<evidence type="ECO:0000313" key="2">
    <source>
        <dbReference type="EMBL" id="SVC07363.1"/>
    </source>
</evidence>
<keyword evidence="1" id="KW-1133">Transmembrane helix</keyword>
<feature type="non-terminal residue" evidence="2">
    <location>
        <position position="260"/>
    </location>
</feature>
<accession>A0A382J8G4</accession>
<feature type="transmembrane region" description="Helical" evidence="1">
    <location>
        <begin position="57"/>
        <end position="74"/>
    </location>
</feature>
<feature type="transmembrane region" description="Helical" evidence="1">
    <location>
        <begin position="23"/>
        <end position="45"/>
    </location>
</feature>
<feature type="transmembrane region" description="Helical" evidence="1">
    <location>
        <begin position="109"/>
        <end position="127"/>
    </location>
</feature>
<evidence type="ECO:0000256" key="1">
    <source>
        <dbReference type="SAM" id="Phobius"/>
    </source>
</evidence>
<feature type="transmembrane region" description="Helical" evidence="1">
    <location>
        <begin position="207"/>
        <end position="223"/>
    </location>
</feature>
<feature type="transmembrane region" description="Helical" evidence="1">
    <location>
        <begin position="139"/>
        <end position="166"/>
    </location>
</feature>
<feature type="non-terminal residue" evidence="2">
    <location>
        <position position="1"/>
    </location>
</feature>
<dbReference type="AlphaFoldDB" id="A0A382J8G4"/>
<keyword evidence="1" id="KW-0812">Transmembrane</keyword>
<proteinExistence type="predicted"/>
<protein>
    <submittedName>
        <fullName evidence="2">Uncharacterized protein</fullName>
    </submittedName>
</protein>
<dbReference type="EMBL" id="UINC01072021">
    <property type="protein sequence ID" value="SVC07363.1"/>
    <property type="molecule type" value="Genomic_DNA"/>
</dbReference>
<sequence length="260" mass="30462">MYPANNYIKVNNSSKYNLNYGSLLNYNIEYINIIFIGLILLYVFFYPPFRVSSTPAYVPYRLTIEALVLICLLIKNQLINLGKIQVNLLWAVVLVILFGMFGSEALRNILSFFNKLLFFLLLIKVFQDDHKLMVAIKKAWIFIWFIISFSAVIAIAGYSIGLIPFYNYDYGEYSYKFFPLIGSIQYRQFGNYALQQYTGWAFEPAQLAYYFSLNVILAETIYNKNTGYKWFRLMNLIGGLLTFSASFYLFFLLYFIFLLL</sequence>